<sequence>MKKNLCDRMIELMSDGAWYSSDELVESISHRFSATMHLLRKEGYEFEKRRIEGQKHEYRLVI</sequence>
<accession>A0ABR9V3D0</accession>
<protein>
    <submittedName>
        <fullName evidence="1">Uncharacterized protein</fullName>
    </submittedName>
</protein>
<evidence type="ECO:0000313" key="2">
    <source>
        <dbReference type="Proteomes" id="UP000654604"/>
    </source>
</evidence>
<dbReference type="RefSeq" id="WP_193800559.1">
    <property type="nucleotide sequence ID" value="NZ_JADEWC010000011.1"/>
</dbReference>
<gene>
    <name evidence="1" type="ORF">IQ215_06800</name>
</gene>
<comment type="caution">
    <text evidence="1">The sequence shown here is derived from an EMBL/GenBank/DDBJ whole genome shotgun (WGS) entry which is preliminary data.</text>
</comment>
<dbReference type="EMBL" id="JADEWC010000011">
    <property type="protein sequence ID" value="MBE9222402.1"/>
    <property type="molecule type" value="Genomic_DNA"/>
</dbReference>
<organism evidence="1 2">
    <name type="scientific">Cyanobacterium stanieri LEGE 03274</name>
    <dbReference type="NCBI Taxonomy" id="1828756"/>
    <lineage>
        <taxon>Bacteria</taxon>
        <taxon>Bacillati</taxon>
        <taxon>Cyanobacteriota</taxon>
        <taxon>Cyanophyceae</taxon>
        <taxon>Oscillatoriophycideae</taxon>
        <taxon>Chroococcales</taxon>
        <taxon>Geminocystaceae</taxon>
        <taxon>Cyanobacterium</taxon>
    </lineage>
</organism>
<proteinExistence type="predicted"/>
<reference evidence="1 2" key="1">
    <citation type="submission" date="2020-10" db="EMBL/GenBank/DDBJ databases">
        <authorList>
            <person name="Castelo-Branco R."/>
            <person name="Eusebio N."/>
            <person name="Adriana R."/>
            <person name="Vieira A."/>
            <person name="Brugerolle De Fraissinette N."/>
            <person name="Rezende De Castro R."/>
            <person name="Schneider M.P."/>
            <person name="Vasconcelos V."/>
            <person name="Leao P.N."/>
        </authorList>
    </citation>
    <scope>NUCLEOTIDE SEQUENCE [LARGE SCALE GENOMIC DNA]</scope>
    <source>
        <strain evidence="1 2">LEGE 03274</strain>
    </source>
</reference>
<dbReference type="Proteomes" id="UP000654604">
    <property type="component" value="Unassembled WGS sequence"/>
</dbReference>
<keyword evidence="2" id="KW-1185">Reference proteome</keyword>
<evidence type="ECO:0000313" key="1">
    <source>
        <dbReference type="EMBL" id="MBE9222402.1"/>
    </source>
</evidence>
<name>A0ABR9V3D0_9CHRO</name>